<dbReference type="EMBL" id="JAUTXT010000009">
    <property type="protein sequence ID" value="KAK3676651.1"/>
    <property type="molecule type" value="Genomic_DNA"/>
</dbReference>
<evidence type="ECO:0000313" key="3">
    <source>
        <dbReference type="EMBL" id="KAK3676651.1"/>
    </source>
</evidence>
<keyword evidence="1" id="KW-0539">Nucleus</keyword>
<dbReference type="Proteomes" id="UP001274830">
    <property type="component" value="Unassembled WGS sequence"/>
</dbReference>
<organism evidence="3 4">
    <name type="scientific">Recurvomyces mirabilis</name>
    <dbReference type="NCBI Taxonomy" id="574656"/>
    <lineage>
        <taxon>Eukaryota</taxon>
        <taxon>Fungi</taxon>
        <taxon>Dikarya</taxon>
        <taxon>Ascomycota</taxon>
        <taxon>Pezizomycotina</taxon>
        <taxon>Dothideomycetes</taxon>
        <taxon>Dothideomycetidae</taxon>
        <taxon>Mycosphaerellales</taxon>
        <taxon>Teratosphaeriaceae</taxon>
        <taxon>Recurvomyces</taxon>
    </lineage>
</organism>
<dbReference type="PANTHER" id="PTHR47655">
    <property type="entry name" value="QUINIC ACID UTILIZATION ACTIVATOR"/>
    <property type="match status" value="1"/>
</dbReference>
<sequence length="594" mass="65524">MMRDQNRQAWHADFLAVWMSVIDSQALSKGWKQSTLYDELQRLVTDLDVTEIVQGNSPRSDKFENLYNLVATRAHGEHRPASVHGGPHTILPIAALRPPLPSNASKSIDFHFRWTQSWLPIMDKGNVHRSLYRVRRDEAVECAADEASLYALLSLTTVQQSGDNLEHQLNTSSASLFATHAHRLLHECTGPPTPTTVQTMLLLALHHITRDCQEDAWVLVGRATRAIALLQRSCGDELLPLSFRPERELLKRLNLAAFVLDSLLSAHLRLPHALGPSGSGPIERLIADGTEEWEPGPTSSTSIFTNGPGFCLSTFNDLVDFSVQLSIMQNSAGGDQKDMMRPRVRLDQVASTFPQHQTLHLFGTVLALMESPTVADDGDLDKLLLSVQTVVTTYNVYYPISTVPIIWPMLIDLVKEKIEALPRTSNVQDTAMALARFLKAAEVNLHVAASVRPAFDNIGAREPTDPCDPGSLHILNTTMADHPSNQSGLTRFTAATYNVDPMTPLSGGGRTDVFEAPVPDTLSTLPATDRPTDFDVNVDFSGYLMDGDAYGWDHHWDQSLHNLGFADVDMPLLDLDFPLSTEQEFSLDGADTAS</sequence>
<dbReference type="GO" id="GO:0003677">
    <property type="term" value="F:DNA binding"/>
    <property type="evidence" value="ECO:0007669"/>
    <property type="project" value="InterPro"/>
</dbReference>
<accession>A0AAE1C3C9</accession>
<gene>
    <name evidence="3" type="ORF">LTR78_003426</name>
</gene>
<keyword evidence="4" id="KW-1185">Reference proteome</keyword>
<protein>
    <recommendedName>
        <fullName evidence="2">Xylanolytic transcriptional activator regulatory domain-containing protein</fullName>
    </recommendedName>
</protein>
<evidence type="ECO:0000313" key="4">
    <source>
        <dbReference type="Proteomes" id="UP001274830"/>
    </source>
</evidence>
<dbReference type="InterPro" id="IPR052783">
    <property type="entry name" value="Metabolic/Drug-Res_Regulator"/>
</dbReference>
<dbReference type="GO" id="GO:0006351">
    <property type="term" value="P:DNA-templated transcription"/>
    <property type="evidence" value="ECO:0007669"/>
    <property type="project" value="InterPro"/>
</dbReference>
<dbReference type="AlphaFoldDB" id="A0AAE1C3C9"/>
<dbReference type="PANTHER" id="PTHR47655:SF2">
    <property type="entry name" value="QUINIC ACID UTILIZATION ACTIVATOR"/>
    <property type="match status" value="1"/>
</dbReference>
<name>A0AAE1C3C9_9PEZI</name>
<evidence type="ECO:0000256" key="1">
    <source>
        <dbReference type="ARBA" id="ARBA00023242"/>
    </source>
</evidence>
<dbReference type="Pfam" id="PF04082">
    <property type="entry name" value="Fungal_trans"/>
    <property type="match status" value="1"/>
</dbReference>
<dbReference type="InterPro" id="IPR007219">
    <property type="entry name" value="XnlR_reg_dom"/>
</dbReference>
<reference evidence="3" key="1">
    <citation type="submission" date="2023-07" db="EMBL/GenBank/DDBJ databases">
        <title>Black Yeasts Isolated from many extreme environments.</title>
        <authorList>
            <person name="Coleine C."/>
            <person name="Stajich J.E."/>
            <person name="Selbmann L."/>
        </authorList>
    </citation>
    <scope>NUCLEOTIDE SEQUENCE</scope>
    <source>
        <strain evidence="3">CCFEE 5485</strain>
    </source>
</reference>
<dbReference type="GO" id="GO:0003700">
    <property type="term" value="F:DNA-binding transcription factor activity"/>
    <property type="evidence" value="ECO:0007669"/>
    <property type="project" value="TreeGrafter"/>
</dbReference>
<dbReference type="GO" id="GO:0008270">
    <property type="term" value="F:zinc ion binding"/>
    <property type="evidence" value="ECO:0007669"/>
    <property type="project" value="InterPro"/>
</dbReference>
<evidence type="ECO:0000259" key="2">
    <source>
        <dbReference type="Pfam" id="PF04082"/>
    </source>
</evidence>
<dbReference type="CDD" id="cd12148">
    <property type="entry name" value="fungal_TF_MHR"/>
    <property type="match status" value="1"/>
</dbReference>
<proteinExistence type="predicted"/>
<comment type="caution">
    <text evidence="3">The sequence shown here is derived from an EMBL/GenBank/DDBJ whole genome shotgun (WGS) entry which is preliminary data.</text>
</comment>
<dbReference type="GO" id="GO:0045944">
    <property type="term" value="P:positive regulation of transcription by RNA polymerase II"/>
    <property type="evidence" value="ECO:0007669"/>
    <property type="project" value="TreeGrafter"/>
</dbReference>
<feature type="domain" description="Xylanolytic transcriptional activator regulatory" evidence="2">
    <location>
        <begin position="110"/>
        <end position="272"/>
    </location>
</feature>